<name>A0A9Q0G2K7_9ROSI</name>
<dbReference type="Proteomes" id="UP001141552">
    <property type="component" value="Unassembled WGS sequence"/>
</dbReference>
<sequence>MLIVSTKDVAKNIGFMDLLCRLGVSYRFETEIEIQLKNIFCDLPRQSDNDDLYTASTLFREL</sequence>
<organism evidence="2 3">
    <name type="scientific">Turnera subulata</name>
    <dbReference type="NCBI Taxonomy" id="218843"/>
    <lineage>
        <taxon>Eukaryota</taxon>
        <taxon>Viridiplantae</taxon>
        <taxon>Streptophyta</taxon>
        <taxon>Embryophyta</taxon>
        <taxon>Tracheophyta</taxon>
        <taxon>Spermatophyta</taxon>
        <taxon>Magnoliopsida</taxon>
        <taxon>eudicotyledons</taxon>
        <taxon>Gunneridae</taxon>
        <taxon>Pentapetalae</taxon>
        <taxon>rosids</taxon>
        <taxon>fabids</taxon>
        <taxon>Malpighiales</taxon>
        <taxon>Passifloraceae</taxon>
        <taxon>Turnera</taxon>
    </lineage>
</organism>
<gene>
    <name evidence="2" type="ORF">Tsubulata_034616</name>
</gene>
<proteinExistence type="predicted"/>
<reference evidence="2" key="1">
    <citation type="submission" date="2022-02" db="EMBL/GenBank/DDBJ databases">
        <authorList>
            <person name="Henning P.M."/>
            <person name="McCubbin A.G."/>
            <person name="Shore J.S."/>
        </authorList>
    </citation>
    <scope>NUCLEOTIDE SEQUENCE</scope>
    <source>
        <strain evidence="2">F60SS</strain>
        <tissue evidence="2">Leaves</tissue>
    </source>
</reference>
<dbReference type="InterPro" id="IPR036965">
    <property type="entry name" value="Terpene_synth_N_sf"/>
</dbReference>
<evidence type="ECO:0000313" key="3">
    <source>
        <dbReference type="Proteomes" id="UP001141552"/>
    </source>
</evidence>
<dbReference type="Gene3D" id="1.50.10.130">
    <property type="entry name" value="Terpene synthase, N-terminal domain"/>
    <property type="match status" value="1"/>
</dbReference>
<dbReference type="EMBL" id="JAKUCV010002904">
    <property type="protein sequence ID" value="KAJ4841012.1"/>
    <property type="molecule type" value="Genomic_DNA"/>
</dbReference>
<keyword evidence="3" id="KW-1185">Reference proteome</keyword>
<accession>A0A9Q0G2K7</accession>
<dbReference type="SUPFAM" id="SSF48239">
    <property type="entry name" value="Terpenoid cyclases/Protein prenyltransferases"/>
    <property type="match status" value="1"/>
</dbReference>
<protein>
    <recommendedName>
        <fullName evidence="1">Terpene synthase N-terminal domain-containing protein</fullName>
    </recommendedName>
</protein>
<dbReference type="InterPro" id="IPR008930">
    <property type="entry name" value="Terpenoid_cyclase/PrenylTrfase"/>
</dbReference>
<evidence type="ECO:0000313" key="2">
    <source>
        <dbReference type="EMBL" id="KAJ4841012.1"/>
    </source>
</evidence>
<dbReference type="Pfam" id="PF01397">
    <property type="entry name" value="Terpene_synth"/>
    <property type="match status" value="1"/>
</dbReference>
<feature type="domain" description="Terpene synthase N-terminal" evidence="1">
    <location>
        <begin position="6"/>
        <end position="60"/>
    </location>
</feature>
<dbReference type="OrthoDB" id="819893at2759"/>
<reference evidence="2" key="2">
    <citation type="journal article" date="2023" name="Plants (Basel)">
        <title>Annotation of the Turnera subulata (Passifloraceae) Draft Genome Reveals the S-Locus Evolved after the Divergence of Turneroideae from Passifloroideae in a Stepwise Manner.</title>
        <authorList>
            <person name="Henning P.M."/>
            <person name="Roalson E.H."/>
            <person name="Mir W."/>
            <person name="McCubbin A.G."/>
            <person name="Shore J.S."/>
        </authorList>
    </citation>
    <scope>NUCLEOTIDE SEQUENCE</scope>
    <source>
        <strain evidence="2">F60SS</strain>
    </source>
</reference>
<dbReference type="GO" id="GO:0010333">
    <property type="term" value="F:terpene synthase activity"/>
    <property type="evidence" value="ECO:0007669"/>
    <property type="project" value="InterPro"/>
</dbReference>
<dbReference type="InterPro" id="IPR001906">
    <property type="entry name" value="Terpene_synth_N"/>
</dbReference>
<evidence type="ECO:0000259" key="1">
    <source>
        <dbReference type="Pfam" id="PF01397"/>
    </source>
</evidence>
<dbReference type="AlphaFoldDB" id="A0A9Q0G2K7"/>
<comment type="caution">
    <text evidence="2">The sequence shown here is derived from an EMBL/GenBank/DDBJ whole genome shotgun (WGS) entry which is preliminary data.</text>
</comment>